<evidence type="ECO:0000259" key="5">
    <source>
        <dbReference type="Pfam" id="PF00929"/>
    </source>
</evidence>
<evidence type="ECO:0000256" key="4">
    <source>
        <dbReference type="SAM" id="MobiDB-lite"/>
    </source>
</evidence>
<dbReference type="InterPro" id="IPR013520">
    <property type="entry name" value="Ribonucl_H"/>
</dbReference>
<keyword evidence="2" id="KW-0378">Hydrolase</keyword>
<evidence type="ECO:0000313" key="7">
    <source>
        <dbReference type="Proteomes" id="UP000812982"/>
    </source>
</evidence>
<dbReference type="PANTHER" id="PTHR30231">
    <property type="entry name" value="DNA POLYMERASE III SUBUNIT EPSILON"/>
    <property type="match status" value="1"/>
</dbReference>
<comment type="caution">
    <text evidence="6">The sequence shown here is derived from an EMBL/GenBank/DDBJ whole genome shotgun (WGS) entry which is preliminary data.</text>
</comment>
<evidence type="ECO:0000256" key="2">
    <source>
        <dbReference type="ARBA" id="ARBA00022801"/>
    </source>
</evidence>
<dbReference type="Proteomes" id="UP000812982">
    <property type="component" value="Unassembled WGS sequence"/>
</dbReference>
<feature type="domain" description="Exonuclease" evidence="5">
    <location>
        <begin position="29"/>
        <end position="109"/>
    </location>
</feature>
<reference evidence="6 7" key="1">
    <citation type="journal article" date="2021" name="Sci. Rep.">
        <title>Phenotypic and genomic hallmarks of a novel, potentially pathogenic rapidly growing Mycobacterium species related to the Mycobacterium fortuitum complex.</title>
        <authorList>
            <person name="Gharbi R."/>
            <person name="Khanna V."/>
            <person name="Frigui W."/>
            <person name="Mhenni B."/>
            <person name="Brosch R."/>
            <person name="Mardassi H."/>
        </authorList>
    </citation>
    <scope>NUCLEOTIDE SEQUENCE [LARGE SCALE GENOMIC DNA]</scope>
    <source>
        <strain evidence="6 7">TNTM28</strain>
    </source>
</reference>
<evidence type="ECO:0000256" key="1">
    <source>
        <dbReference type="ARBA" id="ARBA00022722"/>
    </source>
</evidence>
<dbReference type="RefSeq" id="WP_217159904.1">
    <property type="nucleotide sequence ID" value="NZ_VOMB01000021.1"/>
</dbReference>
<sequence length="222" mass="24859">MCAKGWATASNGVVADQGSWLCRPPAGLEEFGPYNVRVHGITAETVADQPTFAERVPELLERLSTRLPIVAHNAVFDIGVLEQALATCGQSRPAIPHHCTRDWAKRLIQLPSTPCPRFVRISASFWASIMTPGTMPTLPRWLRSDSQNPSEPRPLPSWTRPRFRCRSPNDGDVKVVGQLHHPFVALPEEKRQRRLVRFRAQVLEPVDPIAPQHHGDRVVELP</sequence>
<name>A0ABS6KRF2_9MYCO</name>
<keyword evidence="3" id="KW-0269">Exonuclease</keyword>
<dbReference type="PANTHER" id="PTHR30231:SF4">
    <property type="entry name" value="PROTEIN NEN2"/>
    <property type="match status" value="1"/>
</dbReference>
<dbReference type="Pfam" id="PF00929">
    <property type="entry name" value="RNase_T"/>
    <property type="match status" value="1"/>
</dbReference>
<accession>A0ABS6KRF2</accession>
<evidence type="ECO:0000256" key="3">
    <source>
        <dbReference type="ARBA" id="ARBA00022839"/>
    </source>
</evidence>
<organism evidence="6 7">
    <name type="scientific">[Mycobacterium] fortunisiensis</name>
    <dbReference type="NCBI Taxonomy" id="2600579"/>
    <lineage>
        <taxon>Bacteria</taxon>
        <taxon>Bacillati</taxon>
        <taxon>Actinomycetota</taxon>
        <taxon>Actinomycetes</taxon>
        <taxon>Mycobacteriales</taxon>
        <taxon>Mycobacteriaceae</taxon>
        <taxon>Mycolicibacterium</taxon>
    </lineage>
</organism>
<keyword evidence="1" id="KW-0540">Nuclease</keyword>
<proteinExistence type="predicted"/>
<evidence type="ECO:0000313" key="6">
    <source>
        <dbReference type="EMBL" id="MBU9766060.1"/>
    </source>
</evidence>
<dbReference type="EMBL" id="VOMB01000021">
    <property type="protein sequence ID" value="MBU9766060.1"/>
    <property type="molecule type" value="Genomic_DNA"/>
</dbReference>
<protein>
    <recommendedName>
        <fullName evidence="5">Exonuclease domain-containing protein</fullName>
    </recommendedName>
</protein>
<keyword evidence="7" id="KW-1185">Reference proteome</keyword>
<gene>
    <name evidence="6" type="ORF">FR943_19715</name>
</gene>
<feature type="region of interest" description="Disordered" evidence="4">
    <location>
        <begin position="138"/>
        <end position="161"/>
    </location>
</feature>